<evidence type="ECO:0008006" key="12">
    <source>
        <dbReference type="Google" id="ProtNLM"/>
    </source>
</evidence>
<evidence type="ECO:0000256" key="6">
    <source>
        <dbReference type="ARBA" id="ARBA00022989"/>
    </source>
</evidence>
<dbReference type="Pfam" id="PF00153">
    <property type="entry name" value="Mito_carr"/>
    <property type="match status" value="3"/>
</dbReference>
<feature type="repeat" description="Solcar" evidence="8">
    <location>
        <begin position="112"/>
        <end position="196"/>
    </location>
</feature>
<evidence type="ECO:0000256" key="2">
    <source>
        <dbReference type="ARBA" id="ARBA00006375"/>
    </source>
</evidence>
<dbReference type="SUPFAM" id="SSF103506">
    <property type="entry name" value="Mitochondrial carrier"/>
    <property type="match status" value="1"/>
</dbReference>
<dbReference type="InterPro" id="IPR018108">
    <property type="entry name" value="MCP_transmembrane"/>
</dbReference>
<keyword evidence="7 8" id="KW-0472">Membrane</keyword>
<dbReference type="PANTHER" id="PTHR45939:SF1">
    <property type="entry name" value="MITOCHONDRIAL THIAMINE PYROPHOSPHATE CARRIER 1-RELATED"/>
    <property type="match status" value="1"/>
</dbReference>
<comment type="caution">
    <text evidence="10">The sequence shown here is derived from an EMBL/GenBank/DDBJ whole genome shotgun (WGS) entry which is preliminary data.</text>
</comment>
<dbReference type="AlphaFoldDB" id="A0A9P8P819"/>
<reference evidence="10" key="2">
    <citation type="submission" date="2021-01" db="EMBL/GenBank/DDBJ databases">
        <authorList>
            <person name="Schikora-Tamarit M.A."/>
        </authorList>
    </citation>
    <scope>NUCLEOTIDE SEQUENCE</scope>
    <source>
        <strain evidence="10">CBS6341</strain>
    </source>
</reference>
<evidence type="ECO:0000313" key="10">
    <source>
        <dbReference type="EMBL" id="KAH3667052.1"/>
    </source>
</evidence>
<dbReference type="EMBL" id="JAEUBF010001392">
    <property type="protein sequence ID" value="KAH3667052.1"/>
    <property type="molecule type" value="Genomic_DNA"/>
</dbReference>
<dbReference type="GO" id="GO:0015217">
    <property type="term" value="F:ADP transmembrane transporter activity"/>
    <property type="evidence" value="ECO:0007669"/>
    <property type="project" value="TreeGrafter"/>
</dbReference>
<evidence type="ECO:0000256" key="5">
    <source>
        <dbReference type="ARBA" id="ARBA00022737"/>
    </source>
</evidence>
<evidence type="ECO:0000256" key="4">
    <source>
        <dbReference type="ARBA" id="ARBA00022692"/>
    </source>
</evidence>
<feature type="repeat" description="Solcar" evidence="8">
    <location>
        <begin position="1"/>
        <end position="98"/>
    </location>
</feature>
<evidence type="ECO:0000256" key="1">
    <source>
        <dbReference type="ARBA" id="ARBA00004141"/>
    </source>
</evidence>
<keyword evidence="4 8" id="KW-0812">Transmembrane</keyword>
<dbReference type="PANTHER" id="PTHR45939">
    <property type="entry name" value="PEROXISOMAL MEMBRANE PROTEIN PMP34-RELATED"/>
    <property type="match status" value="1"/>
</dbReference>
<protein>
    <recommendedName>
        <fullName evidence="12">Peroxisomal adenine nucleotide transporter 1</fullName>
    </recommendedName>
</protein>
<comment type="similarity">
    <text evidence="2 9">Belongs to the mitochondrial carrier (TC 2.A.29) family.</text>
</comment>
<keyword evidence="5" id="KW-0677">Repeat</keyword>
<comment type="subcellular location">
    <subcellularLocation>
        <location evidence="1">Membrane</location>
        <topology evidence="1">Multi-pass membrane protein</topology>
    </subcellularLocation>
</comment>
<sequence>MSNIENAIYGTGASLIANTIVYPLDLAKTLIQTQTKEAEKVRDSEEPEDHYENTVDCIVQIYKNHGIHALYTGISTSLLSNAVQSFSYYYWYSFVRKSYSQLKKQHKRSQVNSTAEELLLGIVAAAIGQLFTTPINVISTRQQTDAKRSDESILETGKRIYEENSFTGFWRGLKVSLVLTINPAITYATYERTKRLIFPSKKILRPHENFTLGIISKMIATLLTQPLIISKAMLQKSHRYKSLQEYLIYLVRTEGWRSLWKGLLPQLSKTVLVQGFIFMFKDQLYLLFKSIYVLIKLKKSGNLKVVKTRQPL</sequence>
<accession>A0A9P8P819</accession>
<organism evidence="10 11">
    <name type="scientific">Wickerhamomyces mucosus</name>
    <dbReference type="NCBI Taxonomy" id="1378264"/>
    <lineage>
        <taxon>Eukaryota</taxon>
        <taxon>Fungi</taxon>
        <taxon>Dikarya</taxon>
        <taxon>Ascomycota</taxon>
        <taxon>Saccharomycotina</taxon>
        <taxon>Saccharomycetes</taxon>
        <taxon>Phaffomycetales</taxon>
        <taxon>Wickerhamomycetaceae</taxon>
        <taxon>Wickerhamomyces</taxon>
    </lineage>
</organism>
<gene>
    <name evidence="10" type="ORF">WICMUC_005399</name>
</gene>
<dbReference type="Gene3D" id="1.50.40.10">
    <property type="entry name" value="Mitochondrial carrier domain"/>
    <property type="match status" value="1"/>
</dbReference>
<dbReference type="GO" id="GO:0016020">
    <property type="term" value="C:membrane"/>
    <property type="evidence" value="ECO:0007669"/>
    <property type="project" value="UniProtKB-SubCell"/>
</dbReference>
<dbReference type="InterPro" id="IPR023395">
    <property type="entry name" value="MCP_dom_sf"/>
</dbReference>
<keyword evidence="11" id="KW-1185">Reference proteome</keyword>
<keyword evidence="6" id="KW-1133">Transmembrane helix</keyword>
<feature type="repeat" description="Solcar" evidence="8">
    <location>
        <begin position="204"/>
        <end position="287"/>
    </location>
</feature>
<reference evidence="10" key="1">
    <citation type="journal article" date="2021" name="Open Biol.">
        <title>Shared evolutionary footprints suggest mitochondrial oxidative damage underlies multiple complex I losses in fungi.</title>
        <authorList>
            <person name="Schikora-Tamarit M.A."/>
            <person name="Marcet-Houben M."/>
            <person name="Nosek J."/>
            <person name="Gabaldon T."/>
        </authorList>
    </citation>
    <scope>NUCLEOTIDE SEQUENCE</scope>
    <source>
        <strain evidence="10">CBS6341</strain>
    </source>
</reference>
<evidence type="ECO:0000256" key="3">
    <source>
        <dbReference type="ARBA" id="ARBA00022448"/>
    </source>
</evidence>
<dbReference type="OrthoDB" id="446044at2759"/>
<keyword evidence="3 9" id="KW-0813">Transport</keyword>
<evidence type="ECO:0000256" key="8">
    <source>
        <dbReference type="PROSITE-ProRule" id="PRU00282"/>
    </source>
</evidence>
<name>A0A9P8P819_9ASCO</name>
<evidence type="ECO:0000256" key="7">
    <source>
        <dbReference type="ARBA" id="ARBA00023136"/>
    </source>
</evidence>
<evidence type="ECO:0000256" key="9">
    <source>
        <dbReference type="RuleBase" id="RU000488"/>
    </source>
</evidence>
<dbReference type="PROSITE" id="PS50920">
    <property type="entry name" value="SOLCAR"/>
    <property type="match status" value="3"/>
</dbReference>
<dbReference type="InterPro" id="IPR052217">
    <property type="entry name" value="Mito/Peroxisomal_Carrier"/>
</dbReference>
<evidence type="ECO:0000313" key="11">
    <source>
        <dbReference type="Proteomes" id="UP000769528"/>
    </source>
</evidence>
<dbReference type="Proteomes" id="UP000769528">
    <property type="component" value="Unassembled WGS sequence"/>
</dbReference>
<proteinExistence type="inferred from homology"/>